<dbReference type="Proteomes" id="UP000008549">
    <property type="component" value="Unassembled WGS sequence"/>
</dbReference>
<dbReference type="InterPro" id="IPR025605">
    <property type="entry name" value="OST-HTH/LOTUS_dom"/>
</dbReference>
<dbReference type="InParanoid" id="A8XFZ8"/>
<name>A8XFZ8_CAEBR</name>
<dbReference type="WormBase" id="CBG12533">
    <property type="protein sequence ID" value="CBP09244"/>
    <property type="gene ID" value="WBGene00033473"/>
</dbReference>
<dbReference type="OMA" id="MFIAPRG"/>
<reference evidence="3 4" key="2">
    <citation type="journal article" date="2011" name="PLoS Genet.">
        <title>Caenorhabditis briggsae recombinant inbred line genotypes reveal inter-strain incompatibility and the evolution of recombination.</title>
        <authorList>
            <person name="Ross J.A."/>
            <person name="Koboldt D.C."/>
            <person name="Staisch J.E."/>
            <person name="Chamberlin H.M."/>
            <person name="Gupta B.P."/>
            <person name="Miller R.D."/>
            <person name="Baird S.E."/>
            <person name="Haag E.S."/>
        </authorList>
    </citation>
    <scope>NUCLEOTIDE SEQUENCE [LARGE SCALE GENOMIC DNA]</scope>
    <source>
        <strain evidence="3 4">AF16</strain>
    </source>
</reference>
<evidence type="ECO:0000313" key="4">
    <source>
        <dbReference type="Proteomes" id="UP000008549"/>
    </source>
</evidence>
<sequence length="873" mass="98083">MPGDQLFEDYDPDMEDIFGIKAKMTPKRATVTEEQKTDPLRKPKVELQGLLVAEKQPITAKDIEKRMMEEYGQSMDPKKYGCKTMDELLQACSDTVVHKRRQDGVHVYCARVSEANQDIMEMVQQQTTGHQPKRTAKSFLNSGRSKAFGNHGSSFRQYKSLGQVLDESSTKSTKTTPDQHKARSKLGPAKTVARLKNMAELLRECRTEIGKSHPDHPNRIIVTLGALMEKFKQVYGLPAWGKNMSESDLYLQINVPEFSGILKFWRLRDDGDVFVEEDEPEKQLFIAEESTPSQQEIPPSDPRADKEEVNEPVAADPTYENADSPPHSDQSFDGFSSISSQGSMVQLISEALHDPLFESGPGFGGTQQSRPTSRNSTTVSDAGQRLGNVSLRAPSTNETFLLNNRQANGSEDAARSTLSVQSMRPVSVPFGPRRSIVPQNSMKLLVEYVSSRGSVKFDSLPFEDQNLVNFNSDIFKVISTKPGEVFVALDDPTVDASTVKDGNSLRCPVEADLRWMSEFTDSVKRGRRYFKPVMFVPPRGFLLMLSSPEEEDLNTENNMEKIEGLLCGALSESAKGIERLNVRPGMAAVYVYRQGAVVRYYRVLVTGKAQEDGDLMVLLADHSDQHIVDVQISNLFELPEKASFRRYAPNVIFATLYATAGFTLDEQEIVFKNFDDEERKTFVVGFIPKDNSVSSYFYKVFCEAIFFQKNLSIDMILEYEENGELYWFSQIAKNRGAIVSSDFNSSHLSKSPRETINRYGSGCYMVFSTFKPDNVGEATLSPDQFRQSNGLNSEANVGQTIAQFVPSMDRAFNPRNLDAYALFSKLIEKKDGEAVGNMIHFARSVHASLQGNSEWAHLIAFMEELCERYDFRL</sequence>
<feature type="region of interest" description="Disordered" evidence="1">
    <location>
        <begin position="166"/>
        <end position="186"/>
    </location>
</feature>
<feature type="compositionally biased region" description="Polar residues" evidence="1">
    <location>
        <begin position="166"/>
        <end position="176"/>
    </location>
</feature>
<dbReference type="InterPro" id="IPR041966">
    <property type="entry name" value="LOTUS-like"/>
</dbReference>
<dbReference type="KEGG" id="cbr:CBG_12533"/>
<dbReference type="FunCoup" id="A8XFZ8">
    <property type="interactions" value="1263"/>
</dbReference>
<feature type="domain" description="HTH OST-type" evidence="2">
    <location>
        <begin position="39"/>
        <end position="112"/>
    </location>
</feature>
<dbReference type="eggNOG" id="ENOG502R3EX">
    <property type="taxonomic scope" value="Eukaryota"/>
</dbReference>
<dbReference type="CTD" id="8582052"/>
<dbReference type="STRING" id="6238.A8XFZ8"/>
<dbReference type="Pfam" id="PF12872">
    <property type="entry name" value="OST-HTH"/>
    <property type="match status" value="1"/>
</dbReference>
<evidence type="ECO:0000259" key="2">
    <source>
        <dbReference type="PROSITE" id="PS51644"/>
    </source>
</evidence>
<dbReference type="EMBL" id="HE600940">
    <property type="protein sequence ID" value="CAP31503.2"/>
    <property type="molecule type" value="Genomic_DNA"/>
</dbReference>
<protein>
    <submittedName>
        <fullName evidence="3">Protein CBG12533</fullName>
    </submittedName>
</protein>
<feature type="region of interest" description="Disordered" evidence="1">
    <location>
        <begin position="285"/>
        <end position="336"/>
    </location>
</feature>
<proteinExistence type="predicted"/>
<evidence type="ECO:0000313" key="3">
    <source>
        <dbReference type="EMBL" id="CAP31503.2"/>
    </source>
</evidence>
<feature type="region of interest" description="Disordered" evidence="1">
    <location>
        <begin position="355"/>
        <end position="387"/>
    </location>
</feature>
<evidence type="ECO:0000313" key="5">
    <source>
        <dbReference type="WormBase" id="CBG12533"/>
    </source>
</evidence>
<dbReference type="RefSeq" id="XP_045094899.1">
    <property type="nucleotide sequence ID" value="XM_045239919.1"/>
</dbReference>
<dbReference type="Gene3D" id="3.30.420.610">
    <property type="entry name" value="LOTUS domain-like"/>
    <property type="match status" value="1"/>
</dbReference>
<dbReference type="PROSITE" id="PS51644">
    <property type="entry name" value="HTH_OST"/>
    <property type="match status" value="1"/>
</dbReference>
<organism evidence="3 4">
    <name type="scientific">Caenorhabditis briggsae</name>
    <dbReference type="NCBI Taxonomy" id="6238"/>
    <lineage>
        <taxon>Eukaryota</taxon>
        <taxon>Metazoa</taxon>
        <taxon>Ecdysozoa</taxon>
        <taxon>Nematoda</taxon>
        <taxon>Chromadorea</taxon>
        <taxon>Rhabditida</taxon>
        <taxon>Rhabditina</taxon>
        <taxon>Rhabditomorpha</taxon>
        <taxon>Rhabditoidea</taxon>
        <taxon>Rhabditidae</taxon>
        <taxon>Peloderinae</taxon>
        <taxon>Caenorhabditis</taxon>
    </lineage>
</organism>
<feature type="compositionally biased region" description="Polar residues" evidence="1">
    <location>
        <begin position="327"/>
        <end position="336"/>
    </location>
</feature>
<dbReference type="HOGENOM" id="CLU_316239_0_0_1"/>
<dbReference type="AlphaFoldDB" id="A8XFZ8"/>
<dbReference type="GeneID" id="8582052"/>
<feature type="compositionally biased region" description="Polar residues" evidence="1">
    <location>
        <begin position="366"/>
        <end position="381"/>
    </location>
</feature>
<evidence type="ECO:0000256" key="1">
    <source>
        <dbReference type="SAM" id="MobiDB-lite"/>
    </source>
</evidence>
<gene>
    <name evidence="3 5" type="ORF">CBG12533</name>
    <name evidence="3" type="ORF">CBG_12533</name>
</gene>
<reference evidence="3 4" key="1">
    <citation type="journal article" date="2003" name="PLoS Biol.">
        <title>The genome sequence of Caenorhabditis briggsae: a platform for comparative genomics.</title>
        <authorList>
            <person name="Stein L.D."/>
            <person name="Bao Z."/>
            <person name="Blasiar D."/>
            <person name="Blumenthal T."/>
            <person name="Brent M.R."/>
            <person name="Chen N."/>
            <person name="Chinwalla A."/>
            <person name="Clarke L."/>
            <person name="Clee C."/>
            <person name="Coghlan A."/>
            <person name="Coulson A."/>
            <person name="D'Eustachio P."/>
            <person name="Fitch D.H."/>
            <person name="Fulton L.A."/>
            <person name="Fulton R.E."/>
            <person name="Griffiths-Jones S."/>
            <person name="Harris T.W."/>
            <person name="Hillier L.W."/>
            <person name="Kamath R."/>
            <person name="Kuwabara P.E."/>
            <person name="Mardis E.R."/>
            <person name="Marra M.A."/>
            <person name="Miner T.L."/>
            <person name="Minx P."/>
            <person name="Mullikin J.C."/>
            <person name="Plumb R.W."/>
            <person name="Rogers J."/>
            <person name="Schein J.E."/>
            <person name="Sohrmann M."/>
            <person name="Spieth J."/>
            <person name="Stajich J.E."/>
            <person name="Wei C."/>
            <person name="Willey D."/>
            <person name="Wilson R.K."/>
            <person name="Durbin R."/>
            <person name="Waterston R.H."/>
        </authorList>
    </citation>
    <scope>NUCLEOTIDE SEQUENCE [LARGE SCALE GENOMIC DNA]</scope>
    <source>
        <strain evidence="3 4">AF16</strain>
    </source>
</reference>
<keyword evidence="4" id="KW-1185">Reference proteome</keyword>
<accession>A8XFZ8</accession>